<dbReference type="GO" id="GO:0003887">
    <property type="term" value="F:DNA-directed DNA polymerase activity"/>
    <property type="evidence" value="ECO:0007669"/>
    <property type="project" value="UniProtKB-UniRule"/>
</dbReference>
<evidence type="ECO:0000313" key="8">
    <source>
        <dbReference type="EMBL" id="RGQ39073.1"/>
    </source>
</evidence>
<dbReference type="SUPFAM" id="SSF100879">
    <property type="entry name" value="Lesion bypass DNA polymerase (Y-family), little finger domain"/>
    <property type="match status" value="1"/>
</dbReference>
<dbReference type="Pfam" id="PF11799">
    <property type="entry name" value="IMS_C"/>
    <property type="match status" value="1"/>
</dbReference>
<dbReference type="GO" id="GO:0006261">
    <property type="term" value="P:DNA-templated DNA replication"/>
    <property type="evidence" value="ECO:0007669"/>
    <property type="project" value="UniProtKB-UniRule"/>
</dbReference>
<dbReference type="Gene3D" id="3.30.70.270">
    <property type="match status" value="1"/>
</dbReference>
<dbReference type="Pfam" id="PF00817">
    <property type="entry name" value="IMS"/>
    <property type="match status" value="1"/>
</dbReference>
<dbReference type="InterPro" id="IPR017961">
    <property type="entry name" value="DNA_pol_Y-fam_little_finger"/>
</dbReference>
<keyword evidence="6" id="KW-0963">Cytoplasm</keyword>
<dbReference type="GO" id="GO:0042276">
    <property type="term" value="P:error-prone translesion synthesis"/>
    <property type="evidence" value="ECO:0007669"/>
    <property type="project" value="TreeGrafter"/>
</dbReference>
<dbReference type="SUPFAM" id="SSF56672">
    <property type="entry name" value="DNA/RNA polymerases"/>
    <property type="match status" value="1"/>
</dbReference>
<dbReference type="AlphaFoldDB" id="A0A412AW97"/>
<dbReference type="Gene3D" id="1.10.150.20">
    <property type="entry name" value="5' to 3' exonuclease, C-terminal subdomain"/>
    <property type="match status" value="1"/>
</dbReference>
<feature type="active site" evidence="6">
    <location>
        <position position="106"/>
    </location>
</feature>
<comment type="subunit">
    <text evidence="6">Monomer.</text>
</comment>
<keyword evidence="5 6" id="KW-0239">DNA-directed DNA polymerase</keyword>
<dbReference type="InterPro" id="IPR043128">
    <property type="entry name" value="Rev_trsase/Diguanyl_cyclase"/>
</dbReference>
<evidence type="ECO:0000256" key="6">
    <source>
        <dbReference type="HAMAP-Rule" id="MF_01113"/>
    </source>
</evidence>
<dbReference type="InterPro" id="IPR001126">
    <property type="entry name" value="UmuC"/>
</dbReference>
<feature type="domain" description="UmuC" evidence="7">
    <location>
        <begin position="5"/>
        <end position="187"/>
    </location>
</feature>
<dbReference type="PANTHER" id="PTHR11076">
    <property type="entry name" value="DNA REPAIR POLYMERASE UMUC / TRANSFERASE FAMILY MEMBER"/>
    <property type="match status" value="1"/>
</dbReference>
<dbReference type="InterPro" id="IPR022880">
    <property type="entry name" value="DNApol_IV"/>
</dbReference>
<keyword evidence="6" id="KW-0808">Transferase</keyword>
<protein>
    <recommendedName>
        <fullName evidence="6">DNA polymerase IV</fullName>
        <shortName evidence="6">Pol IV</shortName>
        <ecNumber evidence="6">2.7.7.7</ecNumber>
    </recommendedName>
</protein>
<dbReference type="GO" id="GO:0003684">
    <property type="term" value="F:damaged DNA binding"/>
    <property type="evidence" value="ECO:0007669"/>
    <property type="project" value="InterPro"/>
</dbReference>
<keyword evidence="6" id="KW-0235">DNA replication</keyword>
<accession>A0A412AW97</accession>
<comment type="function">
    <text evidence="6">Poorly processive, error-prone DNA polymerase involved in untargeted mutagenesis. Copies undamaged DNA at stalled replication forks, which arise in vivo from mismatched or misaligned primer ends. These misaligned primers can be extended by PolIV. Exhibits no 3'-5' exonuclease (proofreading) activity. May be involved in translesional synthesis, in conjunction with the beta clamp from PolIII.</text>
</comment>
<dbReference type="Gene3D" id="3.30.1490.100">
    <property type="entry name" value="DNA polymerase, Y-family, little finger domain"/>
    <property type="match status" value="1"/>
</dbReference>
<evidence type="ECO:0000256" key="2">
    <source>
        <dbReference type="ARBA" id="ARBA00022457"/>
    </source>
</evidence>
<evidence type="ECO:0000313" key="9">
    <source>
        <dbReference type="Proteomes" id="UP000284751"/>
    </source>
</evidence>
<proteinExistence type="inferred from homology"/>
<organism evidence="8 9">
    <name type="scientific">[Clostridium] leptum</name>
    <dbReference type="NCBI Taxonomy" id="1535"/>
    <lineage>
        <taxon>Bacteria</taxon>
        <taxon>Bacillati</taxon>
        <taxon>Bacillota</taxon>
        <taxon>Clostridia</taxon>
        <taxon>Eubacteriales</taxon>
        <taxon>Oscillospiraceae</taxon>
        <taxon>Oscillospiraceae incertae sedis</taxon>
    </lineage>
</organism>
<comment type="catalytic activity">
    <reaction evidence="6">
        <text>DNA(n) + a 2'-deoxyribonucleoside 5'-triphosphate = DNA(n+1) + diphosphate</text>
        <dbReference type="Rhea" id="RHEA:22508"/>
        <dbReference type="Rhea" id="RHEA-COMP:17339"/>
        <dbReference type="Rhea" id="RHEA-COMP:17340"/>
        <dbReference type="ChEBI" id="CHEBI:33019"/>
        <dbReference type="ChEBI" id="CHEBI:61560"/>
        <dbReference type="ChEBI" id="CHEBI:173112"/>
        <dbReference type="EC" id="2.7.7.7"/>
    </reaction>
</comment>
<gene>
    <name evidence="6" type="primary">dinB</name>
    <name evidence="8" type="ORF">DWY99_09235</name>
</gene>
<name>A0A412AW97_9FIRM</name>
<feature type="binding site" evidence="6">
    <location>
        <position position="105"/>
    </location>
    <ligand>
        <name>Mg(2+)</name>
        <dbReference type="ChEBI" id="CHEBI:18420"/>
    </ligand>
</feature>
<sequence>MSRSILHCDMNNFYASVECMLDPTLKKYPVAVCGSVEERHGIVLAKNYAAKAFGVATGDAVWQAKQKCKDLVIVPPHYEEYIKYSKLARSVYSRFTDQVEPYGMDECWLDISGTEKLYGSPERVANEIKEIIKFELGLTISVGVSFNKIFAKLGSDMKKPDAITVIEKDTFRDKIWGLPAADLLGVGRATQRVLDSYCIRTIGDLANTNPDFLKRRLGKNGIALWQYANGNDHSLVHNADFVSPIKSVGHGITTVADLEENEQVWPVFLELTQDIGHKLRVHGLSAEGVAIHIRDNTLNTRQWQTKIALPTQSPMIIAKTAFQLFEKRYGWNNPIRSVTVQAINLIPQDTPRQIDMFMDAAKQDKLERMEKCVEEIRRRFGKDSIRNGVLCQNLRLPPKKAEITMPTGMVG</sequence>
<dbReference type="HAMAP" id="MF_01113">
    <property type="entry name" value="DNApol_IV"/>
    <property type="match status" value="1"/>
</dbReference>
<keyword evidence="6" id="KW-0479">Metal-binding</keyword>
<comment type="caution">
    <text evidence="8">The sequence shown here is derived from an EMBL/GenBank/DDBJ whole genome shotgun (WGS) entry which is preliminary data.</text>
</comment>
<comment type="cofactor">
    <cofactor evidence="6">
        <name>Mg(2+)</name>
        <dbReference type="ChEBI" id="CHEBI:18420"/>
    </cofactor>
    <text evidence="6">Binds 2 magnesium ions per subunit.</text>
</comment>
<keyword evidence="2 6" id="KW-0515">Mutator protein</keyword>
<dbReference type="EMBL" id="QRTC01000035">
    <property type="protein sequence ID" value="RGQ39073.1"/>
    <property type="molecule type" value="Genomic_DNA"/>
</dbReference>
<reference evidence="8 9" key="1">
    <citation type="submission" date="2018-08" db="EMBL/GenBank/DDBJ databases">
        <title>A genome reference for cultivated species of the human gut microbiota.</title>
        <authorList>
            <person name="Zou Y."/>
            <person name="Xue W."/>
            <person name="Luo G."/>
        </authorList>
    </citation>
    <scope>NUCLEOTIDE SEQUENCE [LARGE SCALE GENOMIC DNA]</scope>
    <source>
        <strain evidence="8 9">AF28-26</strain>
    </source>
</reference>
<dbReference type="InterPro" id="IPR043502">
    <property type="entry name" value="DNA/RNA_pol_sf"/>
</dbReference>
<keyword evidence="6" id="KW-0238">DNA-binding</keyword>
<dbReference type="GO" id="GO:0009432">
    <property type="term" value="P:SOS response"/>
    <property type="evidence" value="ECO:0007669"/>
    <property type="project" value="TreeGrafter"/>
</dbReference>
<dbReference type="EC" id="2.7.7.7" evidence="6"/>
<evidence type="ECO:0000256" key="1">
    <source>
        <dbReference type="ARBA" id="ARBA00010945"/>
    </source>
</evidence>
<evidence type="ECO:0000256" key="3">
    <source>
        <dbReference type="ARBA" id="ARBA00022695"/>
    </source>
</evidence>
<evidence type="ECO:0000259" key="7">
    <source>
        <dbReference type="PROSITE" id="PS50173"/>
    </source>
</evidence>
<dbReference type="CDD" id="cd03586">
    <property type="entry name" value="PolY_Pol_IV_kappa"/>
    <property type="match status" value="1"/>
</dbReference>
<keyword evidence="3 6" id="KW-0548">Nucleotidyltransferase</keyword>
<dbReference type="PANTHER" id="PTHR11076:SF35">
    <property type="entry name" value="DNA REPAIR PROTEIN HOMOLOG YOBH"/>
    <property type="match status" value="1"/>
</dbReference>
<comment type="similarity">
    <text evidence="1 6">Belongs to the DNA polymerase type-Y family.</text>
</comment>
<dbReference type="Proteomes" id="UP000284751">
    <property type="component" value="Unassembled WGS sequence"/>
</dbReference>
<comment type="subcellular location">
    <subcellularLocation>
        <location evidence="6">Cytoplasm</location>
    </subcellularLocation>
</comment>
<dbReference type="Gene3D" id="3.40.1170.60">
    <property type="match status" value="1"/>
</dbReference>
<feature type="binding site" evidence="6">
    <location>
        <position position="9"/>
    </location>
    <ligand>
        <name>Mg(2+)</name>
        <dbReference type="ChEBI" id="CHEBI:18420"/>
    </ligand>
</feature>
<feature type="site" description="Substrate discrimination" evidence="6">
    <location>
        <position position="14"/>
    </location>
</feature>
<dbReference type="GO" id="GO:0005829">
    <property type="term" value="C:cytosol"/>
    <property type="evidence" value="ECO:0007669"/>
    <property type="project" value="TreeGrafter"/>
</dbReference>
<dbReference type="GO" id="GO:0000287">
    <property type="term" value="F:magnesium ion binding"/>
    <property type="evidence" value="ECO:0007669"/>
    <property type="project" value="UniProtKB-UniRule"/>
</dbReference>
<evidence type="ECO:0000256" key="4">
    <source>
        <dbReference type="ARBA" id="ARBA00022763"/>
    </source>
</evidence>
<dbReference type="PROSITE" id="PS50173">
    <property type="entry name" value="UMUC"/>
    <property type="match status" value="1"/>
</dbReference>
<keyword evidence="6" id="KW-0234">DNA repair</keyword>
<evidence type="ECO:0000256" key="5">
    <source>
        <dbReference type="ARBA" id="ARBA00022932"/>
    </source>
</evidence>
<dbReference type="InterPro" id="IPR036775">
    <property type="entry name" value="DNA_pol_Y-fam_lit_finger_sf"/>
</dbReference>
<keyword evidence="4 6" id="KW-0227">DNA damage</keyword>
<dbReference type="GO" id="GO:0006281">
    <property type="term" value="P:DNA repair"/>
    <property type="evidence" value="ECO:0007669"/>
    <property type="project" value="UniProtKB-UniRule"/>
</dbReference>
<keyword evidence="6" id="KW-0460">Magnesium</keyword>
<dbReference type="InterPro" id="IPR050116">
    <property type="entry name" value="DNA_polymerase-Y"/>
</dbReference>